<organism evidence="2 3">
    <name type="scientific">Cupriavidus pauculus</name>
    <dbReference type="NCBI Taxonomy" id="82633"/>
    <lineage>
        <taxon>Bacteria</taxon>
        <taxon>Pseudomonadati</taxon>
        <taxon>Pseudomonadota</taxon>
        <taxon>Betaproteobacteria</taxon>
        <taxon>Burkholderiales</taxon>
        <taxon>Burkholderiaceae</taxon>
        <taxon>Cupriavidus</taxon>
    </lineage>
</organism>
<dbReference type="InterPro" id="IPR032466">
    <property type="entry name" value="Metal_Hydrolase"/>
</dbReference>
<comment type="caution">
    <text evidence="2">The sequence shown here is derived from an EMBL/GenBank/DDBJ whole genome shotgun (WGS) entry which is preliminary data.</text>
</comment>
<dbReference type="Pfam" id="PF07969">
    <property type="entry name" value="Amidohydro_3"/>
    <property type="match status" value="1"/>
</dbReference>
<dbReference type="PROSITE" id="PS51257">
    <property type="entry name" value="PROKAR_LIPOPROTEIN"/>
    <property type="match status" value="1"/>
</dbReference>
<accession>A0A2N5C5I9</accession>
<gene>
    <name evidence="2" type="ORF">CYJ10_26985</name>
</gene>
<dbReference type="GO" id="GO:0016810">
    <property type="term" value="F:hydrolase activity, acting on carbon-nitrogen (but not peptide) bonds"/>
    <property type="evidence" value="ECO:0007669"/>
    <property type="project" value="InterPro"/>
</dbReference>
<dbReference type="InterPro" id="IPR011059">
    <property type="entry name" value="Metal-dep_hydrolase_composite"/>
</dbReference>
<protein>
    <submittedName>
        <fullName evidence="2">Amidohydrolase</fullName>
    </submittedName>
</protein>
<feature type="domain" description="Amidohydrolase 3" evidence="1">
    <location>
        <begin position="86"/>
        <end position="517"/>
    </location>
</feature>
<dbReference type="Gene3D" id="3.20.20.140">
    <property type="entry name" value="Metal-dependent hydrolases"/>
    <property type="match status" value="2"/>
</dbReference>
<dbReference type="InterPro" id="IPR013108">
    <property type="entry name" value="Amidohydro_3"/>
</dbReference>
<keyword evidence="2" id="KW-0378">Hydrolase</keyword>
<dbReference type="Proteomes" id="UP000234341">
    <property type="component" value="Unassembled WGS sequence"/>
</dbReference>
<reference evidence="2 3" key="1">
    <citation type="submission" date="2017-12" db="EMBL/GenBank/DDBJ databases">
        <title>Genome sequence of the active heterotrophic nitrifier-denitrifier, Cupriavidus pauculus UM1.</title>
        <authorList>
            <person name="Putonti C."/>
            <person name="Castignetti D."/>
        </authorList>
    </citation>
    <scope>NUCLEOTIDE SEQUENCE [LARGE SCALE GENOMIC DNA]</scope>
    <source>
        <strain evidence="2 3">UM1</strain>
    </source>
</reference>
<dbReference type="InterPro" id="IPR050378">
    <property type="entry name" value="Metallo-dep_Hydrolases_sf"/>
</dbReference>
<proteinExistence type="predicted"/>
<dbReference type="AlphaFoldDB" id="A0A2N5C5I9"/>
<dbReference type="EMBL" id="PJRP01000017">
    <property type="protein sequence ID" value="PLP97482.1"/>
    <property type="molecule type" value="Genomic_DNA"/>
</dbReference>
<name>A0A2N5C5I9_9BURK</name>
<dbReference type="SUPFAM" id="SSF51556">
    <property type="entry name" value="Metallo-dependent hydrolases"/>
    <property type="match status" value="1"/>
</dbReference>
<evidence type="ECO:0000313" key="2">
    <source>
        <dbReference type="EMBL" id="PLP97482.1"/>
    </source>
</evidence>
<sequence>MKNKKGKLAATSAVAAIVIFGGCGGSESDAVATTAPAAEPLAVELLIQGGMIYDGDSDQPVVGDVGIVGDRIAFVGTTQRKVVAARTVSAQGMVVAPGFIDAHSHVDTDVFSTDAAKRLNAPFTTQGVTTAVIGNDGYGGYDIAAQAAKLRAAPPGTNIAMYVGFGPVRQSQLADDNVAPTAAQLEIMKGHVADAMCQGALGLSAGLYYTPQNFSTTEEVIEVAKVAARFGGLYDTHMRDEGSSNIGLKAAVAEALRIGAEAGMPVNISHIKALGVDVQGQAPDIIKLIQAEQAKGRKITADQYPWLASSTYFSAAVIPFWALAGGRTAMLARFNDATVLTQLKTDIAENIRVRGGAAALLFAAGNPAYVGKTLADVATTAGVAPVDAVMTVLRGSEMLVANFNQSDADVRTFMVQPWVITSSDSSTGHPRAYGSFAQKYAEYVVRQKTITLAQFVHSSSALTADTLGLTGRGRLKADYFADVVVLDPAKYKAMATYTSPAQLSVGVVMTLVNGQPTVENGATTGKASGRPLLRTVDAKLCPAA</sequence>
<evidence type="ECO:0000259" key="1">
    <source>
        <dbReference type="Pfam" id="PF07969"/>
    </source>
</evidence>
<dbReference type="SUPFAM" id="SSF51338">
    <property type="entry name" value="Composite domain of metallo-dependent hydrolases"/>
    <property type="match status" value="1"/>
</dbReference>
<dbReference type="PANTHER" id="PTHR11647:SF1">
    <property type="entry name" value="COLLAPSIN RESPONSE MEDIATOR PROTEIN"/>
    <property type="match status" value="1"/>
</dbReference>
<evidence type="ECO:0000313" key="3">
    <source>
        <dbReference type="Proteomes" id="UP000234341"/>
    </source>
</evidence>
<dbReference type="PANTHER" id="PTHR11647">
    <property type="entry name" value="HYDRANTOINASE/DIHYDROPYRIMIDINASE FAMILY MEMBER"/>
    <property type="match status" value="1"/>
</dbReference>
<dbReference type="OrthoDB" id="9766983at2"/>